<dbReference type="InterPro" id="IPR027417">
    <property type="entry name" value="P-loop_NTPase"/>
</dbReference>
<dbReference type="EMBL" id="CAJVQB010004117">
    <property type="protein sequence ID" value="CAG8627284.1"/>
    <property type="molecule type" value="Genomic_DNA"/>
</dbReference>
<evidence type="ECO:0000313" key="2">
    <source>
        <dbReference type="Proteomes" id="UP000789901"/>
    </source>
</evidence>
<dbReference type="Gene3D" id="2.30.30.110">
    <property type="match status" value="1"/>
</dbReference>
<dbReference type="PANTHER" id="PTHR33988">
    <property type="entry name" value="ENDORIBONUCLEASE MAZF-RELATED"/>
    <property type="match status" value="1"/>
</dbReference>
<evidence type="ECO:0000313" key="1">
    <source>
        <dbReference type="EMBL" id="CAG8627284.1"/>
    </source>
</evidence>
<protein>
    <submittedName>
        <fullName evidence="1">20085_t:CDS:1</fullName>
    </submittedName>
</protein>
<dbReference type="SUPFAM" id="SSF52540">
    <property type="entry name" value="P-loop containing nucleoside triphosphate hydrolases"/>
    <property type="match status" value="1"/>
</dbReference>
<proteinExistence type="predicted"/>
<accession>A0ABN7UNV4</accession>
<dbReference type="InterPro" id="IPR003477">
    <property type="entry name" value="PemK-like"/>
</dbReference>
<dbReference type="InterPro" id="IPR011067">
    <property type="entry name" value="Plasmid_toxin/cell-grow_inhib"/>
</dbReference>
<dbReference type="Gene3D" id="3.80.10.10">
    <property type="entry name" value="Ribonuclease Inhibitor"/>
    <property type="match status" value="1"/>
</dbReference>
<dbReference type="SUPFAM" id="SSF50118">
    <property type="entry name" value="Cell growth inhibitor/plasmid maintenance toxic component"/>
    <property type="match status" value="1"/>
</dbReference>
<dbReference type="Pfam" id="PF02452">
    <property type="entry name" value="PemK_toxin"/>
    <property type="match status" value="1"/>
</dbReference>
<dbReference type="PANTHER" id="PTHR33988:SF2">
    <property type="entry name" value="ENDORIBONUCLEASE MAZF"/>
    <property type="match status" value="1"/>
</dbReference>
<sequence>MEAINIKQTFSITLPVPLYEQLLQEVGKGKISQFIKKAVEKELKKTDKQSLKTAYQALENCSEYQSEAEEGEIYWVELDPVKGSEIKKTRPCLIISNDEQNEVSRRVMVIPLTSSRKLPPAPFHVSLLFQNKLAKILPEQMRVADKSRIKGRCLGRVGWEVLSEDEKLSCQVLDKRDGTIFLLCRICREEGKKLSKGKITQGEFKKLVKERQREALLEKGKMIIEAKMQGKEAEIIEDGEKKWSYQYLTENGFNHYLARKRGIEEMHKKFNTGKFELIADYCYPCLEKVIYSAFARMVKEELVFMENYEEFKEIVDEEKTNLETKENQLPRTPPNLQIPLNHSSFTPFYLLSPTTNCLGVLAGGLLLALFRNKGQLILDNTPEFLDYCTRSNGLVFFGSIGSGKTAILAMLAQELPGENKYATFPCNLPWAEKAQIDFSNCPSQRLGVTETIFLDEINLLFKGNIVQDVREKQRFLMHFIALSRHQGTRLFVNAQRLGQVAIEQREVTTAICQVSLLQKTDEGKKYLDTYNSYWLKKWLNKNYPLEKRKGITKLLLQNHRLKGSLSLKGFNNLTFLNCRHNRITSLDLSDCQNLRKLYCEIGLV</sequence>
<dbReference type="Proteomes" id="UP000789901">
    <property type="component" value="Unassembled WGS sequence"/>
</dbReference>
<name>A0ABN7UNV4_GIGMA</name>
<comment type="caution">
    <text evidence="1">The sequence shown here is derived from an EMBL/GenBank/DDBJ whole genome shotgun (WGS) entry which is preliminary data.</text>
</comment>
<organism evidence="1 2">
    <name type="scientific">Gigaspora margarita</name>
    <dbReference type="NCBI Taxonomy" id="4874"/>
    <lineage>
        <taxon>Eukaryota</taxon>
        <taxon>Fungi</taxon>
        <taxon>Fungi incertae sedis</taxon>
        <taxon>Mucoromycota</taxon>
        <taxon>Glomeromycotina</taxon>
        <taxon>Glomeromycetes</taxon>
        <taxon>Diversisporales</taxon>
        <taxon>Gigasporaceae</taxon>
        <taxon>Gigaspora</taxon>
    </lineage>
</organism>
<gene>
    <name evidence="1" type="ORF">GMARGA_LOCUS8143</name>
</gene>
<keyword evidence="2" id="KW-1185">Reference proteome</keyword>
<reference evidence="1 2" key="1">
    <citation type="submission" date="2021-06" db="EMBL/GenBank/DDBJ databases">
        <authorList>
            <person name="Kallberg Y."/>
            <person name="Tangrot J."/>
            <person name="Rosling A."/>
        </authorList>
    </citation>
    <scope>NUCLEOTIDE SEQUENCE [LARGE SCALE GENOMIC DNA]</scope>
    <source>
        <strain evidence="1 2">120-4 pot B 10/14</strain>
    </source>
</reference>
<dbReference type="InterPro" id="IPR032675">
    <property type="entry name" value="LRR_dom_sf"/>
</dbReference>